<evidence type="ECO:0000256" key="4">
    <source>
        <dbReference type="ARBA" id="ARBA00023136"/>
    </source>
</evidence>
<dbReference type="KEGG" id="mgg:MPLG2_1190"/>
<evidence type="ECO:0000256" key="3">
    <source>
        <dbReference type="ARBA" id="ARBA00022989"/>
    </source>
</evidence>
<feature type="transmembrane region" description="Helical" evidence="5">
    <location>
        <begin position="160"/>
        <end position="185"/>
    </location>
</feature>
<proteinExistence type="inferred from homology"/>
<evidence type="ECO:0000313" key="8">
    <source>
        <dbReference type="Proteomes" id="UP000238164"/>
    </source>
</evidence>
<dbReference type="GO" id="GO:0005886">
    <property type="term" value="C:plasma membrane"/>
    <property type="evidence" value="ECO:0007669"/>
    <property type="project" value="UniProtKB-SubCell"/>
</dbReference>
<dbReference type="InterPro" id="IPR005372">
    <property type="entry name" value="UPF0182"/>
</dbReference>
<comment type="similarity">
    <text evidence="5">Belongs to the UPF0182 family.</text>
</comment>
<feature type="compositionally biased region" description="Low complexity" evidence="6">
    <location>
        <begin position="874"/>
        <end position="903"/>
    </location>
</feature>
<reference evidence="7 8" key="1">
    <citation type="submission" date="2018-02" db="EMBL/GenBank/DDBJ databases">
        <authorList>
            <person name="Cohen D.B."/>
            <person name="Kent A.D."/>
        </authorList>
    </citation>
    <scope>NUCLEOTIDE SEQUENCE [LARGE SCALE GENOMIC DNA]</scope>
    <source>
        <strain evidence="7">1</strain>
    </source>
</reference>
<feature type="transmembrane region" description="Helical" evidence="5">
    <location>
        <begin position="206"/>
        <end position="230"/>
    </location>
</feature>
<feature type="region of interest" description="Disordered" evidence="6">
    <location>
        <begin position="868"/>
        <end position="903"/>
    </location>
</feature>
<keyword evidence="8" id="KW-1185">Reference proteome</keyword>
<protein>
    <recommendedName>
        <fullName evidence="5">UPF0182 protein MPLG2_1190</fullName>
    </recommendedName>
</protein>
<feature type="transmembrane region" description="Helical" evidence="5">
    <location>
        <begin position="12"/>
        <end position="34"/>
    </location>
</feature>
<dbReference type="PANTHER" id="PTHR39344">
    <property type="entry name" value="UPF0182 PROTEIN SLL1060"/>
    <property type="match status" value="1"/>
</dbReference>
<gene>
    <name evidence="7" type="ORF">MPLG2_1190</name>
</gene>
<dbReference type="OrthoDB" id="9763654at2"/>
<evidence type="ECO:0000256" key="1">
    <source>
        <dbReference type="ARBA" id="ARBA00022475"/>
    </source>
</evidence>
<dbReference type="PANTHER" id="PTHR39344:SF1">
    <property type="entry name" value="UPF0182 PROTEIN SLL1060"/>
    <property type="match status" value="1"/>
</dbReference>
<feature type="transmembrane region" description="Helical" evidence="5">
    <location>
        <begin position="106"/>
        <end position="124"/>
    </location>
</feature>
<accession>A0A2N9JFS7</accession>
<sequence length="954" mass="104169">MSLSTSVHRRSPLLLTLAIAAVVLIGFAIFTQVWTDKLWFDSIGFGTVFSIELITRLALFFGVGGLMALLVGGNMWLAIRLRPRGRRNGDSAVLDAYRRMLESNTWLAVLTPSIALGVLAGMSATSEVLPVLAWINAVPFGKTDPVFNLDYKFYVFEFPIWQSFLSFLLTAVSFSLIAALIVHFATGGLRAVRNLGRPQVTPAARVHLSVLTGVLLVLYGLQCLLDRYALLVGQGTLFTGVHYTDDHARIGAKLVMAVISFLVAALFFANPIIKRTIYPAAALVLMVISGLILTLIYPAVVQSFVVAPNQPDKENPYMQSHINMTRDAFGIADTEVTEYEAVTQVKAGQLKSDAEALPGIRLMDPAVIGPTYEQLQQVRGYYTFPDVLDVDRYTIDGKETDVVVAAREMNLAGLPDQNWNNIHTVYTHGYGLVIAYGNRRQTMGEPEWIVSQIPPIGKLPDHESRIYFGEQSTQYAIVGREEGQDPIELDTPNGKSNVYAGKGGVGIGDALTRTLYAARFMDFNLLLSDRVNSQSRILYNRTPKERVQEVAPWLTVDSNIYPALVDGRAVWIVDAYTTASTFPNSELVNLRNSSADTQSRMVGAQVDENINYIRNSVKAVVDAYDGTVTLYAWDDTDPILQAYERAFPGTVQPKSAISDDLLSHLRYPEDMFKVQREILGRYHMTNPYTWYAQSDLWQVPNDPVKANTDAKEPPYYLSIKWPGDENPIFSQTTVFVPRGRSNLASYLAVVAEATSPDYGKLRVLRMSDTHQIDGPGQTFNAINNDPKVAETLRPFLNQGAASATYGNLLTLPMGAGLLYVAPVYTMRQGNTGSYPALAYVVVRFGAYVGIGSTLQEALDAVFAGDAGANTGEQPSGTSTTSPSPNPSTSTSTSPTTTPTGSATANPAAVALLEKAQTAFEAADAALRKGDLATYQAKNDEARTALAEALKLMGR</sequence>
<evidence type="ECO:0000256" key="6">
    <source>
        <dbReference type="SAM" id="MobiDB-lite"/>
    </source>
</evidence>
<feature type="transmembrane region" description="Helical" evidence="5">
    <location>
        <begin position="250"/>
        <end position="269"/>
    </location>
</feature>
<comment type="subcellular location">
    <subcellularLocation>
        <location evidence="5">Cell membrane</location>
        <topology evidence="5">Multi-pass membrane protein</topology>
    </subcellularLocation>
</comment>
<dbReference type="AlphaFoldDB" id="A0A2N9JFS7"/>
<keyword evidence="4 5" id="KW-0472">Membrane</keyword>
<feature type="transmembrane region" description="Helical" evidence="5">
    <location>
        <begin position="54"/>
        <end position="77"/>
    </location>
</feature>
<keyword evidence="1 5" id="KW-1003">Cell membrane</keyword>
<evidence type="ECO:0000256" key="2">
    <source>
        <dbReference type="ARBA" id="ARBA00022692"/>
    </source>
</evidence>
<name>A0A2N9JFS7_9ACTN</name>
<dbReference type="Proteomes" id="UP000238164">
    <property type="component" value="Chromosome 1"/>
</dbReference>
<evidence type="ECO:0000313" key="7">
    <source>
        <dbReference type="EMBL" id="SPD86226.1"/>
    </source>
</evidence>
<dbReference type="Pfam" id="PF03699">
    <property type="entry name" value="UPF0182"/>
    <property type="match status" value="1"/>
</dbReference>
<dbReference type="HAMAP" id="MF_01600">
    <property type="entry name" value="UPF0182"/>
    <property type="match status" value="1"/>
</dbReference>
<dbReference type="GO" id="GO:0005576">
    <property type="term" value="C:extracellular region"/>
    <property type="evidence" value="ECO:0007669"/>
    <property type="project" value="TreeGrafter"/>
</dbReference>
<feature type="transmembrane region" description="Helical" evidence="5">
    <location>
        <begin position="276"/>
        <end position="300"/>
    </location>
</feature>
<organism evidence="7 8">
    <name type="scientific">Micropruina glycogenica</name>
    <dbReference type="NCBI Taxonomy" id="75385"/>
    <lineage>
        <taxon>Bacteria</taxon>
        <taxon>Bacillati</taxon>
        <taxon>Actinomycetota</taxon>
        <taxon>Actinomycetes</taxon>
        <taxon>Propionibacteriales</taxon>
        <taxon>Nocardioidaceae</taxon>
        <taxon>Micropruina</taxon>
    </lineage>
</organism>
<keyword evidence="2 5" id="KW-0812">Transmembrane</keyword>
<keyword evidence="3 5" id="KW-1133">Transmembrane helix</keyword>
<dbReference type="EMBL" id="LT985188">
    <property type="protein sequence ID" value="SPD86226.1"/>
    <property type="molecule type" value="Genomic_DNA"/>
</dbReference>
<evidence type="ECO:0000256" key="5">
    <source>
        <dbReference type="HAMAP-Rule" id="MF_01600"/>
    </source>
</evidence>